<evidence type="ECO:0000313" key="1">
    <source>
        <dbReference type="EMBL" id="KKN71851.1"/>
    </source>
</evidence>
<organism evidence="1">
    <name type="scientific">marine sediment metagenome</name>
    <dbReference type="NCBI Taxonomy" id="412755"/>
    <lineage>
        <taxon>unclassified sequences</taxon>
        <taxon>metagenomes</taxon>
        <taxon>ecological metagenomes</taxon>
    </lineage>
</organism>
<accession>A0A0F9VE68</accession>
<dbReference type="EMBL" id="LAZR01000375">
    <property type="protein sequence ID" value="KKN71851.1"/>
    <property type="molecule type" value="Genomic_DNA"/>
</dbReference>
<reference evidence="1" key="1">
    <citation type="journal article" date="2015" name="Nature">
        <title>Complex archaea that bridge the gap between prokaryotes and eukaryotes.</title>
        <authorList>
            <person name="Spang A."/>
            <person name="Saw J.H."/>
            <person name="Jorgensen S.L."/>
            <person name="Zaremba-Niedzwiedzka K."/>
            <person name="Martijn J."/>
            <person name="Lind A.E."/>
            <person name="van Eijk R."/>
            <person name="Schleper C."/>
            <person name="Guy L."/>
            <person name="Ettema T.J."/>
        </authorList>
    </citation>
    <scope>NUCLEOTIDE SEQUENCE</scope>
</reference>
<dbReference type="AlphaFoldDB" id="A0A0F9VE68"/>
<comment type="caution">
    <text evidence="1">The sequence shown here is derived from an EMBL/GenBank/DDBJ whole genome shotgun (WGS) entry which is preliminary data.</text>
</comment>
<sequence>MGASQDIAKALLKLYPDKCKIVEIKLLHTKVTRKFIMGIEEAHHRAAKSKLRFKEVKL</sequence>
<gene>
    <name evidence="1" type="ORF">LCGC14_0417050</name>
</gene>
<protein>
    <submittedName>
        <fullName evidence="1">Uncharacterized protein</fullName>
    </submittedName>
</protein>
<name>A0A0F9VE68_9ZZZZ</name>
<proteinExistence type="predicted"/>